<dbReference type="SUPFAM" id="SSF55073">
    <property type="entry name" value="Nucleotide cyclase"/>
    <property type="match status" value="1"/>
</dbReference>
<dbReference type="EC" id="2.7.7.65" evidence="2"/>
<dbReference type="InterPro" id="IPR050469">
    <property type="entry name" value="Diguanylate_Cyclase"/>
</dbReference>
<protein>
    <recommendedName>
        <fullName evidence="2">diguanylate cyclase</fullName>
        <ecNumber evidence="2">2.7.7.65</ecNumber>
    </recommendedName>
</protein>
<feature type="domain" description="FHA" evidence="4">
    <location>
        <begin position="39"/>
        <end position="88"/>
    </location>
</feature>
<comment type="caution">
    <text evidence="6">The sequence shown here is derived from an EMBL/GenBank/DDBJ whole genome shotgun (WGS) entry which is preliminary data.</text>
</comment>
<dbReference type="Gene3D" id="3.30.70.270">
    <property type="match status" value="1"/>
</dbReference>
<dbReference type="STRING" id="314278.NB231_03615"/>
<dbReference type="InterPro" id="IPR043128">
    <property type="entry name" value="Rev_trsase/Diguanyl_cyclase"/>
</dbReference>
<name>A4BRG4_9GAMM</name>
<dbReference type="CDD" id="cd01949">
    <property type="entry name" value="GGDEF"/>
    <property type="match status" value="1"/>
</dbReference>
<dbReference type="PANTHER" id="PTHR45138:SF9">
    <property type="entry name" value="DIGUANYLATE CYCLASE DGCM-RELATED"/>
    <property type="match status" value="1"/>
</dbReference>
<dbReference type="Gene3D" id="2.60.200.20">
    <property type="match status" value="1"/>
</dbReference>
<dbReference type="PROSITE" id="PS50006">
    <property type="entry name" value="FHA_DOMAIN"/>
    <property type="match status" value="1"/>
</dbReference>
<dbReference type="HOGENOM" id="CLU_064267_0_0_6"/>
<dbReference type="NCBIfam" id="TIGR00254">
    <property type="entry name" value="GGDEF"/>
    <property type="match status" value="1"/>
</dbReference>
<dbReference type="EMBL" id="AAOF01000006">
    <property type="protein sequence ID" value="EAR21786.1"/>
    <property type="molecule type" value="Genomic_DNA"/>
</dbReference>
<dbReference type="SMART" id="SM00267">
    <property type="entry name" value="GGDEF"/>
    <property type="match status" value="1"/>
</dbReference>
<proteinExistence type="predicted"/>
<dbReference type="Pfam" id="PF00990">
    <property type="entry name" value="GGDEF"/>
    <property type="match status" value="1"/>
</dbReference>
<sequence length="300" mass="33458">MVTTVGKVPPGDSPWQNACLVVINGIDLGKKYALLQASMLVGRSNQADIQIDEDAISRKHAVIEGHEGRFVIRDLESTNGTYVNDCAVREHPLADGDQVKIGRTILKFLTGSNIEASYHEEIYRLTTIDGLTQVYNKYYFLKEMARVVGRSVRYERDLALILCDIDYFKLINDSYGHLAGDHVLKQVAQHIKRHTHPDDIFARYGGEEFVALLPERSKSTAVVVAESLRKHVDSEPFEFDGVSIPVTLSMGVADLREARRALGERGGISEHDSSCFALIKLADDRLYWAKQIGRNTIVAG</sequence>
<dbReference type="InterPro" id="IPR000253">
    <property type="entry name" value="FHA_dom"/>
</dbReference>
<evidence type="ECO:0000259" key="5">
    <source>
        <dbReference type="PROSITE" id="PS50887"/>
    </source>
</evidence>
<organism evidence="6 7">
    <name type="scientific">Nitrococcus mobilis Nb-231</name>
    <dbReference type="NCBI Taxonomy" id="314278"/>
    <lineage>
        <taxon>Bacteria</taxon>
        <taxon>Pseudomonadati</taxon>
        <taxon>Pseudomonadota</taxon>
        <taxon>Gammaproteobacteria</taxon>
        <taxon>Chromatiales</taxon>
        <taxon>Ectothiorhodospiraceae</taxon>
        <taxon>Nitrococcus</taxon>
    </lineage>
</organism>
<dbReference type="PANTHER" id="PTHR45138">
    <property type="entry name" value="REGULATORY COMPONENTS OF SENSORY TRANSDUCTION SYSTEM"/>
    <property type="match status" value="1"/>
</dbReference>
<dbReference type="Pfam" id="PF00498">
    <property type="entry name" value="FHA"/>
    <property type="match status" value="1"/>
</dbReference>
<dbReference type="InterPro" id="IPR029787">
    <property type="entry name" value="Nucleotide_cyclase"/>
</dbReference>
<dbReference type="Proteomes" id="UP000003374">
    <property type="component" value="Unassembled WGS sequence"/>
</dbReference>
<dbReference type="SUPFAM" id="SSF49879">
    <property type="entry name" value="SMAD/FHA domain"/>
    <property type="match status" value="1"/>
</dbReference>
<comment type="cofactor">
    <cofactor evidence="1">
        <name>Mg(2+)</name>
        <dbReference type="ChEBI" id="CHEBI:18420"/>
    </cofactor>
</comment>
<dbReference type="RefSeq" id="WP_004999795.1">
    <property type="nucleotide sequence ID" value="NZ_CH672427.1"/>
</dbReference>
<dbReference type="SMART" id="SM00240">
    <property type="entry name" value="FHA"/>
    <property type="match status" value="1"/>
</dbReference>
<accession>A4BRG4</accession>
<comment type="catalytic activity">
    <reaction evidence="3">
        <text>2 GTP = 3',3'-c-di-GMP + 2 diphosphate</text>
        <dbReference type="Rhea" id="RHEA:24898"/>
        <dbReference type="ChEBI" id="CHEBI:33019"/>
        <dbReference type="ChEBI" id="CHEBI:37565"/>
        <dbReference type="ChEBI" id="CHEBI:58805"/>
        <dbReference type="EC" id="2.7.7.65"/>
    </reaction>
</comment>
<dbReference type="PROSITE" id="PS50887">
    <property type="entry name" value="GGDEF"/>
    <property type="match status" value="1"/>
</dbReference>
<dbReference type="InterPro" id="IPR000160">
    <property type="entry name" value="GGDEF_dom"/>
</dbReference>
<evidence type="ECO:0000259" key="4">
    <source>
        <dbReference type="PROSITE" id="PS50006"/>
    </source>
</evidence>
<dbReference type="GO" id="GO:0052621">
    <property type="term" value="F:diguanylate cyclase activity"/>
    <property type="evidence" value="ECO:0007669"/>
    <property type="project" value="UniProtKB-EC"/>
</dbReference>
<dbReference type="CDD" id="cd00060">
    <property type="entry name" value="FHA"/>
    <property type="match status" value="1"/>
</dbReference>
<evidence type="ECO:0000256" key="3">
    <source>
        <dbReference type="ARBA" id="ARBA00034247"/>
    </source>
</evidence>
<evidence type="ECO:0000256" key="2">
    <source>
        <dbReference type="ARBA" id="ARBA00012528"/>
    </source>
</evidence>
<dbReference type="FunFam" id="3.30.70.270:FF:000001">
    <property type="entry name" value="Diguanylate cyclase domain protein"/>
    <property type="match status" value="1"/>
</dbReference>
<dbReference type="eggNOG" id="COG3706">
    <property type="taxonomic scope" value="Bacteria"/>
</dbReference>
<reference evidence="6 7" key="1">
    <citation type="submission" date="2006-02" db="EMBL/GenBank/DDBJ databases">
        <authorList>
            <person name="Waterbury J."/>
            <person name="Ferriera S."/>
            <person name="Johnson J."/>
            <person name="Kravitz S."/>
            <person name="Halpern A."/>
            <person name="Remington K."/>
            <person name="Beeson K."/>
            <person name="Tran B."/>
            <person name="Rogers Y.-H."/>
            <person name="Friedman R."/>
            <person name="Venter J.C."/>
        </authorList>
    </citation>
    <scope>NUCLEOTIDE SEQUENCE [LARGE SCALE GENOMIC DNA]</scope>
    <source>
        <strain evidence="6 7">Nb-231</strain>
    </source>
</reference>
<evidence type="ECO:0000256" key="1">
    <source>
        <dbReference type="ARBA" id="ARBA00001946"/>
    </source>
</evidence>
<evidence type="ECO:0000313" key="6">
    <source>
        <dbReference type="EMBL" id="EAR21786.1"/>
    </source>
</evidence>
<gene>
    <name evidence="6" type="ORF">NB231_03615</name>
</gene>
<dbReference type="InterPro" id="IPR008984">
    <property type="entry name" value="SMAD_FHA_dom_sf"/>
</dbReference>
<dbReference type="eggNOG" id="COG1716">
    <property type="taxonomic scope" value="Bacteria"/>
</dbReference>
<keyword evidence="7" id="KW-1185">Reference proteome</keyword>
<evidence type="ECO:0000313" key="7">
    <source>
        <dbReference type="Proteomes" id="UP000003374"/>
    </source>
</evidence>
<dbReference type="AlphaFoldDB" id="A4BRG4"/>
<feature type="domain" description="GGDEF" evidence="5">
    <location>
        <begin position="156"/>
        <end position="300"/>
    </location>
</feature>